<dbReference type="Gene3D" id="3.40.309.10">
    <property type="entry name" value="Aldehyde Dehydrogenase, Chain A, domain 2"/>
    <property type="match status" value="1"/>
</dbReference>
<reference evidence="8" key="1">
    <citation type="submission" date="2019-08" db="EMBL/GenBank/DDBJ databases">
        <title>Comparative genome analysis confer to the adaptation heavy metal polluted environment.</title>
        <authorList>
            <person name="Li Y."/>
        </authorList>
    </citation>
    <scope>NUCLEOTIDE SEQUENCE [LARGE SCALE GENOMIC DNA]</scope>
    <source>
        <strain evidence="8">P1</strain>
    </source>
</reference>
<feature type="active site" evidence="5">
    <location>
        <position position="244"/>
    </location>
</feature>
<dbReference type="Pfam" id="PF00171">
    <property type="entry name" value="Aldedh"/>
    <property type="match status" value="1"/>
</dbReference>
<keyword evidence="9" id="KW-1185">Reference proteome</keyword>
<dbReference type="FunFam" id="3.40.309.10:FF:000012">
    <property type="entry name" value="Betaine aldehyde dehydrogenase"/>
    <property type="match status" value="1"/>
</dbReference>
<dbReference type="InterPro" id="IPR029510">
    <property type="entry name" value="Ald_DH_CS_GLU"/>
</dbReference>
<keyword evidence="2 6" id="KW-0560">Oxidoreductase</keyword>
<organism evidence="8 9">
    <name type="scientific">Mucilaginibacter rubeus</name>
    <dbReference type="NCBI Taxonomy" id="2027860"/>
    <lineage>
        <taxon>Bacteria</taxon>
        <taxon>Pseudomonadati</taxon>
        <taxon>Bacteroidota</taxon>
        <taxon>Sphingobacteriia</taxon>
        <taxon>Sphingobacteriales</taxon>
        <taxon>Sphingobacteriaceae</taxon>
        <taxon>Mucilaginibacter</taxon>
    </lineage>
</organism>
<gene>
    <name evidence="8" type="ORF">DEO27_017195</name>
</gene>
<name>A0A5C1I339_9SPHI</name>
<dbReference type="OrthoDB" id="781568at2"/>
<dbReference type="EMBL" id="CP043450">
    <property type="protein sequence ID" value="QEM11690.1"/>
    <property type="molecule type" value="Genomic_DNA"/>
</dbReference>
<dbReference type="Gene3D" id="3.40.605.10">
    <property type="entry name" value="Aldehyde Dehydrogenase, Chain A, domain 1"/>
    <property type="match status" value="1"/>
</dbReference>
<comment type="catalytic activity">
    <reaction evidence="4">
        <text>an aldehyde + NAD(+) + H2O = a carboxylate + NADH + 2 H(+)</text>
        <dbReference type="Rhea" id="RHEA:16185"/>
        <dbReference type="ChEBI" id="CHEBI:15377"/>
        <dbReference type="ChEBI" id="CHEBI:15378"/>
        <dbReference type="ChEBI" id="CHEBI:17478"/>
        <dbReference type="ChEBI" id="CHEBI:29067"/>
        <dbReference type="ChEBI" id="CHEBI:57540"/>
        <dbReference type="ChEBI" id="CHEBI:57945"/>
        <dbReference type="EC" id="1.2.1.3"/>
    </reaction>
</comment>
<evidence type="ECO:0000256" key="2">
    <source>
        <dbReference type="ARBA" id="ARBA00023002"/>
    </source>
</evidence>
<evidence type="ECO:0000313" key="8">
    <source>
        <dbReference type="EMBL" id="QEM11690.1"/>
    </source>
</evidence>
<dbReference type="Proteomes" id="UP000251402">
    <property type="component" value="Chromosome"/>
</dbReference>
<accession>A0A5C1I339</accession>
<evidence type="ECO:0000313" key="9">
    <source>
        <dbReference type="Proteomes" id="UP000251402"/>
    </source>
</evidence>
<dbReference type="KEGG" id="mrub:DEO27_017195"/>
<dbReference type="EC" id="1.2.1.3" evidence="3"/>
<evidence type="ECO:0000256" key="4">
    <source>
        <dbReference type="ARBA" id="ARBA00049194"/>
    </source>
</evidence>
<proteinExistence type="inferred from homology"/>
<dbReference type="InterPro" id="IPR015590">
    <property type="entry name" value="Aldehyde_DH_dom"/>
</dbReference>
<dbReference type="PROSITE" id="PS00687">
    <property type="entry name" value="ALDEHYDE_DEHYDR_GLU"/>
    <property type="match status" value="1"/>
</dbReference>
<dbReference type="PANTHER" id="PTHR42804:SF1">
    <property type="entry name" value="ALDEHYDE DEHYDROGENASE-RELATED"/>
    <property type="match status" value="1"/>
</dbReference>
<dbReference type="PROSITE" id="PS00070">
    <property type="entry name" value="ALDEHYDE_DEHYDR_CYS"/>
    <property type="match status" value="1"/>
</dbReference>
<dbReference type="InterPro" id="IPR016163">
    <property type="entry name" value="Ald_DH_C"/>
</dbReference>
<dbReference type="RefSeq" id="WP_112567677.1">
    <property type="nucleotide sequence ID" value="NZ_CP043450.1"/>
</dbReference>
<dbReference type="GO" id="GO:0004029">
    <property type="term" value="F:aldehyde dehydrogenase (NAD+) activity"/>
    <property type="evidence" value="ECO:0007669"/>
    <property type="project" value="UniProtKB-EC"/>
</dbReference>
<evidence type="ECO:0000256" key="3">
    <source>
        <dbReference type="ARBA" id="ARBA00024226"/>
    </source>
</evidence>
<dbReference type="InterPro" id="IPR016162">
    <property type="entry name" value="Ald_DH_N"/>
</dbReference>
<protein>
    <recommendedName>
        <fullName evidence="3">aldehyde dehydrogenase (NAD(+))</fullName>
        <ecNumber evidence="3">1.2.1.3</ecNumber>
    </recommendedName>
</protein>
<evidence type="ECO:0000256" key="6">
    <source>
        <dbReference type="RuleBase" id="RU003345"/>
    </source>
</evidence>
<dbReference type="InterPro" id="IPR016160">
    <property type="entry name" value="Ald_DH_CS_CYS"/>
</dbReference>
<dbReference type="InterPro" id="IPR016161">
    <property type="entry name" value="Ald_DH/histidinol_DH"/>
</dbReference>
<dbReference type="AlphaFoldDB" id="A0A5C1I339"/>
<dbReference type="SUPFAM" id="SSF53720">
    <property type="entry name" value="ALDH-like"/>
    <property type="match status" value="1"/>
</dbReference>
<dbReference type="CDD" id="cd07138">
    <property type="entry name" value="ALDH_CddD_SSP0762"/>
    <property type="match status" value="1"/>
</dbReference>
<feature type="domain" description="Aldehyde dehydrogenase" evidence="7">
    <location>
        <begin position="14"/>
        <end position="468"/>
    </location>
</feature>
<sequence>MKTIKSVYVNGAFIEPHGTEIVSVISPLNKKEIAQIVYADEQDTLAAIEAAKAALPGYSKSTINERIEYLTKISIEIEKRIDDLINATTLEYGAPGERAKWANLIAATTFSNQAAMLQQYSFSKQVNESIVIMEPVGVAALFTPWNAVAGSIAIKVAAALAAGCTIILKPSEFGSWQAEIIMECIAAAGLPNGVVNMVNGNGAVITKPIMESSEVTKISFTGSTLVGKILAKQAVDTMKRVTLELGGKSANILLEDVDLAKAIPMALQAGFMNNGQACIAGTRLLVPESRLNEVRDLLIRESAKFIVGDPSSADVKIGPLASQKQYDRIQQYIQTGISEGGELLTGGLGHPEGLDQGYYVKPTIFINVNNEMTIAREEIFGPVLSVIAYSNEEEAIQIANNSEYGLMAYVSSADEKRAANVASQLKAGRVLINTLKHDPMAPFGGYKNSGIGRENGVIGLEEFLEAKTLIK</sequence>
<evidence type="ECO:0000256" key="5">
    <source>
        <dbReference type="PROSITE-ProRule" id="PRU10007"/>
    </source>
</evidence>
<evidence type="ECO:0000259" key="7">
    <source>
        <dbReference type="Pfam" id="PF00171"/>
    </source>
</evidence>
<dbReference type="PANTHER" id="PTHR42804">
    <property type="entry name" value="ALDEHYDE DEHYDROGENASE"/>
    <property type="match status" value="1"/>
</dbReference>
<comment type="similarity">
    <text evidence="1 6">Belongs to the aldehyde dehydrogenase family.</text>
</comment>
<evidence type="ECO:0000256" key="1">
    <source>
        <dbReference type="ARBA" id="ARBA00009986"/>
    </source>
</evidence>